<keyword evidence="8 9" id="KW-0413">Isomerase</keyword>
<evidence type="ECO:0000256" key="3">
    <source>
        <dbReference type="ARBA" id="ARBA00012572"/>
    </source>
</evidence>
<evidence type="ECO:0000256" key="1">
    <source>
        <dbReference type="ARBA" id="ARBA00001164"/>
    </source>
</evidence>
<proteinExistence type="inferred from homology"/>
<comment type="pathway">
    <text evidence="2 9">Amino-acid biosynthesis; L-tryptophan biosynthesis; L-tryptophan from chorismate: step 3/5.</text>
</comment>
<evidence type="ECO:0000256" key="7">
    <source>
        <dbReference type="ARBA" id="ARBA00023141"/>
    </source>
</evidence>
<protein>
    <recommendedName>
        <fullName evidence="4 9">N-(5'-phosphoribosyl)anthranilate isomerase</fullName>
        <shortName evidence="9">PRAI</shortName>
        <ecNumber evidence="3 9">5.3.1.24</ecNumber>
    </recommendedName>
</protein>
<gene>
    <name evidence="9" type="primary">trpF</name>
    <name evidence="11" type="ORF">EV210_10252</name>
</gene>
<reference evidence="11 12" key="1">
    <citation type="submission" date="2019-03" db="EMBL/GenBank/DDBJ databases">
        <title>Genomic Encyclopedia of Type Strains, Phase IV (KMG-IV): sequencing the most valuable type-strain genomes for metagenomic binning, comparative biology and taxonomic classification.</title>
        <authorList>
            <person name="Goeker M."/>
        </authorList>
    </citation>
    <scope>NUCLEOTIDE SEQUENCE [LARGE SCALE GENOMIC DNA]</scope>
    <source>
        <strain evidence="11 12">DSM 15969</strain>
    </source>
</reference>
<evidence type="ECO:0000256" key="8">
    <source>
        <dbReference type="ARBA" id="ARBA00023235"/>
    </source>
</evidence>
<sequence length="193" mass="21164">MAEAAQASGADWIGFVFANSQRRIDKANAREISRQVPDISKVGVFVNAPLAEVQEIASQCKLDYIQLHGEESADYCRTLQLPVIKAIKPGAFSAEEVNAFPAQWLLVDGFSEQQFGGAGVPFAWTEFQQIRQQITKPLLVAGGLHADNVEEAMRLLAPDGVDVSSGVEVNGTKNAVKIREFISTVRREEERYA</sequence>
<evidence type="ECO:0000256" key="2">
    <source>
        <dbReference type="ARBA" id="ARBA00004664"/>
    </source>
</evidence>
<evidence type="ECO:0000313" key="12">
    <source>
        <dbReference type="Proteomes" id="UP000295063"/>
    </source>
</evidence>
<dbReference type="EC" id="5.3.1.24" evidence="3 9"/>
<dbReference type="InterPro" id="IPR011060">
    <property type="entry name" value="RibuloseP-bd_barrel"/>
</dbReference>
<dbReference type="PANTHER" id="PTHR42894">
    <property type="entry name" value="N-(5'-PHOSPHORIBOSYL)ANTHRANILATE ISOMERASE"/>
    <property type="match status" value="1"/>
</dbReference>
<keyword evidence="12" id="KW-1185">Reference proteome</keyword>
<dbReference type="InterPro" id="IPR001240">
    <property type="entry name" value="PRAI_dom"/>
</dbReference>
<comment type="catalytic activity">
    <reaction evidence="1 9">
        <text>N-(5-phospho-beta-D-ribosyl)anthranilate = 1-(2-carboxyphenylamino)-1-deoxy-D-ribulose 5-phosphate</text>
        <dbReference type="Rhea" id="RHEA:21540"/>
        <dbReference type="ChEBI" id="CHEBI:18277"/>
        <dbReference type="ChEBI" id="CHEBI:58613"/>
        <dbReference type="EC" id="5.3.1.24"/>
    </reaction>
</comment>
<dbReference type="PANTHER" id="PTHR42894:SF1">
    <property type="entry name" value="N-(5'-PHOSPHORIBOSYL)ANTHRANILATE ISOMERASE"/>
    <property type="match status" value="1"/>
</dbReference>
<organism evidence="11 12">
    <name type="scientific">Anaerospora hongkongensis</name>
    <dbReference type="NCBI Taxonomy" id="244830"/>
    <lineage>
        <taxon>Bacteria</taxon>
        <taxon>Bacillati</taxon>
        <taxon>Bacillota</taxon>
        <taxon>Negativicutes</taxon>
        <taxon>Selenomonadales</taxon>
        <taxon>Sporomusaceae</taxon>
        <taxon>Anaerospora</taxon>
    </lineage>
</organism>
<evidence type="ECO:0000256" key="5">
    <source>
        <dbReference type="ARBA" id="ARBA00022605"/>
    </source>
</evidence>
<dbReference type="GO" id="GO:0004640">
    <property type="term" value="F:phosphoribosylanthranilate isomerase activity"/>
    <property type="evidence" value="ECO:0007669"/>
    <property type="project" value="UniProtKB-UniRule"/>
</dbReference>
<evidence type="ECO:0000259" key="10">
    <source>
        <dbReference type="Pfam" id="PF00697"/>
    </source>
</evidence>
<evidence type="ECO:0000313" key="11">
    <source>
        <dbReference type="EMBL" id="TCL39145.1"/>
    </source>
</evidence>
<accession>A0A4R1Q2Y2</accession>
<evidence type="ECO:0000256" key="9">
    <source>
        <dbReference type="HAMAP-Rule" id="MF_00135"/>
    </source>
</evidence>
<comment type="caution">
    <text evidence="11">The sequence shown here is derived from an EMBL/GenBank/DDBJ whole genome shotgun (WGS) entry which is preliminary data.</text>
</comment>
<dbReference type="Pfam" id="PF00697">
    <property type="entry name" value="PRAI"/>
    <property type="match status" value="1"/>
</dbReference>
<dbReference type="InterPro" id="IPR013785">
    <property type="entry name" value="Aldolase_TIM"/>
</dbReference>
<dbReference type="AlphaFoldDB" id="A0A4R1Q2Y2"/>
<keyword evidence="6 9" id="KW-0822">Tryptophan biosynthesis</keyword>
<comment type="similarity">
    <text evidence="9">Belongs to the TrpF family.</text>
</comment>
<dbReference type="UniPathway" id="UPA00035">
    <property type="reaction ID" value="UER00042"/>
</dbReference>
<evidence type="ECO:0000256" key="4">
    <source>
        <dbReference type="ARBA" id="ARBA00022272"/>
    </source>
</evidence>
<dbReference type="SUPFAM" id="SSF51366">
    <property type="entry name" value="Ribulose-phoshate binding barrel"/>
    <property type="match status" value="1"/>
</dbReference>
<dbReference type="Proteomes" id="UP000295063">
    <property type="component" value="Unassembled WGS sequence"/>
</dbReference>
<keyword evidence="5 9" id="KW-0028">Amino-acid biosynthesis</keyword>
<evidence type="ECO:0000256" key="6">
    <source>
        <dbReference type="ARBA" id="ARBA00022822"/>
    </source>
</evidence>
<feature type="domain" description="N-(5'phosphoribosyl) anthranilate isomerase (PRAI)" evidence="10">
    <location>
        <begin position="6"/>
        <end position="183"/>
    </location>
</feature>
<dbReference type="Gene3D" id="3.20.20.70">
    <property type="entry name" value="Aldolase class I"/>
    <property type="match status" value="1"/>
</dbReference>
<dbReference type="HAMAP" id="MF_00135">
    <property type="entry name" value="PRAI"/>
    <property type="match status" value="1"/>
</dbReference>
<dbReference type="CDD" id="cd00405">
    <property type="entry name" value="PRAI"/>
    <property type="match status" value="1"/>
</dbReference>
<dbReference type="RefSeq" id="WP_243650407.1">
    <property type="nucleotide sequence ID" value="NZ_SLUI01000002.1"/>
</dbReference>
<dbReference type="EMBL" id="SLUI01000002">
    <property type="protein sequence ID" value="TCL39145.1"/>
    <property type="molecule type" value="Genomic_DNA"/>
</dbReference>
<dbReference type="GO" id="GO:0000162">
    <property type="term" value="P:L-tryptophan biosynthetic process"/>
    <property type="evidence" value="ECO:0007669"/>
    <property type="project" value="UniProtKB-UniRule"/>
</dbReference>
<keyword evidence="7 9" id="KW-0057">Aromatic amino acid biosynthesis</keyword>
<dbReference type="InterPro" id="IPR044643">
    <property type="entry name" value="TrpF_fam"/>
</dbReference>
<name>A0A4R1Q2Y2_9FIRM</name>